<dbReference type="EMBL" id="NBNE01000316">
    <property type="protein sequence ID" value="OWZ20507.1"/>
    <property type="molecule type" value="Genomic_DNA"/>
</dbReference>
<reference evidence="2" key="1">
    <citation type="submission" date="2017-03" db="EMBL/GenBank/DDBJ databases">
        <title>Phytopthora megakarya and P. palmivora, two closely related causual agents of cacao black pod achieved similar genome size and gene model numbers by different mechanisms.</title>
        <authorList>
            <person name="Ali S."/>
            <person name="Shao J."/>
            <person name="Larry D.J."/>
            <person name="Kronmiller B."/>
            <person name="Shen D."/>
            <person name="Strem M.D."/>
            <person name="Melnick R.L."/>
            <person name="Guiltinan M.J."/>
            <person name="Tyler B.M."/>
            <person name="Meinhardt L.W."/>
            <person name="Bailey B.A."/>
        </authorList>
    </citation>
    <scope>NUCLEOTIDE SEQUENCE [LARGE SCALE GENOMIC DNA]</scope>
    <source>
        <strain evidence="2">zdho120</strain>
    </source>
</reference>
<name>A0A225WTX3_9STRA</name>
<evidence type="ECO:0000313" key="1">
    <source>
        <dbReference type="EMBL" id="OWZ20507.1"/>
    </source>
</evidence>
<dbReference type="OrthoDB" id="97581at2759"/>
<dbReference type="CDD" id="cd09272">
    <property type="entry name" value="RNase_HI_RT_Ty1"/>
    <property type="match status" value="1"/>
</dbReference>
<comment type="caution">
    <text evidence="1">The sequence shown here is derived from an EMBL/GenBank/DDBJ whole genome shotgun (WGS) entry which is preliminary data.</text>
</comment>
<dbReference type="Proteomes" id="UP000198211">
    <property type="component" value="Unassembled WGS sequence"/>
</dbReference>
<organism evidence="1 2">
    <name type="scientific">Phytophthora megakarya</name>
    <dbReference type="NCBI Taxonomy" id="4795"/>
    <lineage>
        <taxon>Eukaryota</taxon>
        <taxon>Sar</taxon>
        <taxon>Stramenopiles</taxon>
        <taxon>Oomycota</taxon>
        <taxon>Peronosporomycetes</taxon>
        <taxon>Peronosporales</taxon>
        <taxon>Peronosporaceae</taxon>
        <taxon>Phytophthora</taxon>
    </lineage>
</organism>
<keyword evidence="2" id="KW-1185">Reference proteome</keyword>
<sequence length="176" mass="19535">MMMSSRVLVVFKSKYQRTVALSSAEAEYMALSQCTQEVLWTRAMLKDLGHEQVGATQVLVDNRGAIALASNAGYNARTIHMDIKHHIIRENVTRDIIDVNYVSTKDLLADMLTKGLGTKRLQYLLDASGIVANTNGEWECWHCAPSVHADRRVVGRDSFSDDPWGFDGGSTCLALM</sequence>
<proteinExistence type="predicted"/>
<gene>
    <name evidence="1" type="ORF">PHMEG_0005064</name>
</gene>
<dbReference type="PANTHER" id="PTHR11439">
    <property type="entry name" value="GAG-POL-RELATED RETROTRANSPOSON"/>
    <property type="match status" value="1"/>
</dbReference>
<evidence type="ECO:0000313" key="2">
    <source>
        <dbReference type="Proteomes" id="UP000198211"/>
    </source>
</evidence>
<dbReference type="PANTHER" id="PTHR11439:SF440">
    <property type="entry name" value="INTEGRASE CATALYTIC DOMAIN-CONTAINING PROTEIN"/>
    <property type="match status" value="1"/>
</dbReference>
<dbReference type="STRING" id="4795.A0A225WTX3"/>
<accession>A0A225WTX3</accession>
<dbReference type="AlphaFoldDB" id="A0A225WTX3"/>
<protein>
    <submittedName>
        <fullName evidence="1">Polyprotein</fullName>
    </submittedName>
</protein>